<evidence type="ECO:0000313" key="7">
    <source>
        <dbReference type="Proteomes" id="UP000278807"/>
    </source>
</evidence>
<dbReference type="PANTHER" id="PTHR19282:SF544">
    <property type="entry name" value="TETRASPANIN"/>
    <property type="match status" value="1"/>
</dbReference>
<accession>A0A158QGP4</accession>
<dbReference type="Proteomes" id="UP000278807">
    <property type="component" value="Unassembled WGS sequence"/>
</dbReference>
<evidence type="ECO:0000256" key="5">
    <source>
        <dbReference type="SAM" id="Phobius"/>
    </source>
</evidence>
<keyword evidence="7" id="KW-1185">Reference proteome</keyword>
<dbReference type="Pfam" id="PF00335">
    <property type="entry name" value="Tetraspanin"/>
    <property type="match status" value="2"/>
</dbReference>
<dbReference type="EMBL" id="UZAE01000112">
    <property type="protein sequence ID" value="VDN96289.1"/>
    <property type="molecule type" value="Genomic_DNA"/>
</dbReference>
<dbReference type="WBParaSite" id="HNAJ_0000042901-mRNA-1">
    <property type="protein sequence ID" value="HNAJ_0000042901-mRNA-1"/>
    <property type="gene ID" value="HNAJ_0000042901"/>
</dbReference>
<keyword evidence="4 5" id="KW-0472">Membrane</keyword>
<name>A0A158QGP4_RODNA</name>
<dbReference type="InterPro" id="IPR008952">
    <property type="entry name" value="Tetraspanin_EC2_sf"/>
</dbReference>
<reference evidence="6 7" key="2">
    <citation type="submission" date="2018-11" db="EMBL/GenBank/DDBJ databases">
        <authorList>
            <consortium name="Pathogen Informatics"/>
        </authorList>
    </citation>
    <scope>NUCLEOTIDE SEQUENCE [LARGE SCALE GENOMIC DNA]</scope>
</reference>
<feature type="transmembrane region" description="Helical" evidence="5">
    <location>
        <begin position="188"/>
        <end position="212"/>
    </location>
</feature>
<dbReference type="PANTHER" id="PTHR19282">
    <property type="entry name" value="TETRASPANIN"/>
    <property type="match status" value="1"/>
</dbReference>
<keyword evidence="2 5" id="KW-0812">Transmembrane</keyword>
<dbReference type="OrthoDB" id="10033535at2759"/>
<protein>
    <submittedName>
        <fullName evidence="8">Tetraspanin</fullName>
    </submittedName>
</protein>
<evidence type="ECO:0000256" key="2">
    <source>
        <dbReference type="ARBA" id="ARBA00022692"/>
    </source>
</evidence>
<feature type="transmembrane region" description="Helical" evidence="5">
    <location>
        <begin position="249"/>
        <end position="274"/>
    </location>
</feature>
<dbReference type="STRING" id="102285.A0A158QGP4"/>
<reference evidence="8" key="1">
    <citation type="submission" date="2016-04" db="UniProtKB">
        <authorList>
            <consortium name="WormBaseParasite"/>
        </authorList>
    </citation>
    <scope>IDENTIFICATION</scope>
</reference>
<feature type="transmembrane region" description="Helical" evidence="5">
    <location>
        <begin position="20"/>
        <end position="42"/>
    </location>
</feature>
<dbReference type="PRINTS" id="PR00259">
    <property type="entry name" value="TMFOUR"/>
</dbReference>
<comment type="subcellular location">
    <subcellularLocation>
        <location evidence="1">Membrane</location>
        <topology evidence="1">Multi-pass membrane protein</topology>
    </subcellularLocation>
</comment>
<evidence type="ECO:0000256" key="3">
    <source>
        <dbReference type="ARBA" id="ARBA00022989"/>
    </source>
</evidence>
<feature type="transmembrane region" description="Helical" evidence="5">
    <location>
        <begin position="331"/>
        <end position="356"/>
    </location>
</feature>
<feature type="transmembrane region" description="Helical" evidence="5">
    <location>
        <begin position="218"/>
        <end position="237"/>
    </location>
</feature>
<evidence type="ECO:0000256" key="4">
    <source>
        <dbReference type="ARBA" id="ARBA00023136"/>
    </source>
</evidence>
<dbReference type="GO" id="GO:0005886">
    <property type="term" value="C:plasma membrane"/>
    <property type="evidence" value="ECO:0007669"/>
    <property type="project" value="TreeGrafter"/>
</dbReference>
<evidence type="ECO:0000313" key="8">
    <source>
        <dbReference type="WBParaSite" id="HNAJ_0000042901-mRNA-1"/>
    </source>
</evidence>
<proteinExistence type="predicted"/>
<dbReference type="AlphaFoldDB" id="A0A158QGP4"/>
<dbReference type="Gene3D" id="1.10.1450.10">
    <property type="entry name" value="Tetraspanin"/>
    <property type="match status" value="1"/>
</dbReference>
<evidence type="ECO:0000256" key="1">
    <source>
        <dbReference type="ARBA" id="ARBA00004141"/>
    </source>
</evidence>
<evidence type="ECO:0000313" key="6">
    <source>
        <dbReference type="EMBL" id="VDN96289.1"/>
    </source>
</evidence>
<feature type="transmembrane region" description="Helical" evidence="5">
    <location>
        <begin position="54"/>
        <end position="79"/>
    </location>
</feature>
<dbReference type="InterPro" id="IPR018499">
    <property type="entry name" value="Tetraspanin/Peripherin"/>
</dbReference>
<organism evidence="8">
    <name type="scientific">Rodentolepis nana</name>
    <name type="common">Dwarf tapeworm</name>
    <name type="synonym">Hymenolepis nana</name>
    <dbReference type="NCBI Taxonomy" id="102285"/>
    <lineage>
        <taxon>Eukaryota</taxon>
        <taxon>Metazoa</taxon>
        <taxon>Spiralia</taxon>
        <taxon>Lophotrochozoa</taxon>
        <taxon>Platyhelminthes</taxon>
        <taxon>Cestoda</taxon>
        <taxon>Eucestoda</taxon>
        <taxon>Cyclophyllidea</taxon>
        <taxon>Hymenolepididae</taxon>
        <taxon>Rodentolepis</taxon>
    </lineage>
</organism>
<dbReference type="SUPFAM" id="SSF48652">
    <property type="entry name" value="Tetraspanin"/>
    <property type="match status" value="2"/>
</dbReference>
<sequence length="362" mass="38628">MNISLSATSCNPKCLRVFLLVTNIIIFIAGVVISGVGIFLWIKSNELGHGNSAPTIPIFITALGFVSILFGFLGFLGTIKFNKCLLTMMNASIQDFFTQTIAEVETNANSGKEELLKTLQDKFNCCGAYGPNDWKEPQNRCCKVGEANCEGYPTQLSSEGKIAGVVLAGFGIFLLVESNLSGFSGSAILIPIFITIVGLIVLGIAILGYVGAVTLRRSLLLSITGSIMCGYGTYLLVRSKEFGLTGNEIEIPISITIFGLFVLTVGIIGCFSAIKPGRGLLLTFNCCGIGGPTDWTQPAKSCCMPGEQAPCNDYPQQGCGDLLFAWVEYNMLTVGVTVLILSLIEVGAIVAATCLVERRVYT</sequence>
<feature type="transmembrane region" description="Helical" evidence="5">
    <location>
        <begin position="160"/>
        <end position="176"/>
    </location>
</feature>
<dbReference type="CDD" id="cd03127">
    <property type="entry name" value="tetraspanin_LEL"/>
    <property type="match status" value="1"/>
</dbReference>
<keyword evidence="3 5" id="KW-1133">Transmembrane helix</keyword>
<gene>
    <name evidence="6" type="ORF">HNAJ_LOCUS430</name>
</gene>